<keyword evidence="3" id="KW-1185">Reference proteome</keyword>
<organism evidence="2 3">
    <name type="scientific">Portunus trituberculatus</name>
    <name type="common">Swimming crab</name>
    <name type="synonym">Neptunus trituberculatus</name>
    <dbReference type="NCBI Taxonomy" id="210409"/>
    <lineage>
        <taxon>Eukaryota</taxon>
        <taxon>Metazoa</taxon>
        <taxon>Ecdysozoa</taxon>
        <taxon>Arthropoda</taxon>
        <taxon>Crustacea</taxon>
        <taxon>Multicrustacea</taxon>
        <taxon>Malacostraca</taxon>
        <taxon>Eumalacostraca</taxon>
        <taxon>Eucarida</taxon>
        <taxon>Decapoda</taxon>
        <taxon>Pleocyemata</taxon>
        <taxon>Brachyura</taxon>
        <taxon>Eubrachyura</taxon>
        <taxon>Portunoidea</taxon>
        <taxon>Portunidae</taxon>
        <taxon>Portuninae</taxon>
        <taxon>Portunus</taxon>
    </lineage>
</organism>
<comment type="caution">
    <text evidence="2">The sequence shown here is derived from an EMBL/GenBank/DDBJ whole genome shotgun (WGS) entry which is preliminary data.</text>
</comment>
<proteinExistence type="predicted"/>
<reference evidence="2 3" key="1">
    <citation type="submission" date="2019-05" db="EMBL/GenBank/DDBJ databases">
        <title>Another draft genome of Portunus trituberculatus and its Hox gene families provides insights of decapod evolution.</title>
        <authorList>
            <person name="Jeong J.-H."/>
            <person name="Song I."/>
            <person name="Kim S."/>
            <person name="Choi T."/>
            <person name="Kim D."/>
            <person name="Ryu S."/>
            <person name="Kim W."/>
        </authorList>
    </citation>
    <scope>NUCLEOTIDE SEQUENCE [LARGE SCALE GENOMIC DNA]</scope>
    <source>
        <tissue evidence="2">Muscle</tissue>
    </source>
</reference>
<evidence type="ECO:0000256" key="1">
    <source>
        <dbReference type="SAM" id="MobiDB-lite"/>
    </source>
</evidence>
<feature type="region of interest" description="Disordered" evidence="1">
    <location>
        <begin position="74"/>
        <end position="104"/>
    </location>
</feature>
<dbReference type="AlphaFoldDB" id="A0A5B7G6I2"/>
<evidence type="ECO:0000313" key="2">
    <source>
        <dbReference type="EMBL" id="MPC53167.1"/>
    </source>
</evidence>
<accession>A0A5B7G6I2</accession>
<dbReference type="EMBL" id="VSRR010011427">
    <property type="protein sequence ID" value="MPC53167.1"/>
    <property type="molecule type" value="Genomic_DNA"/>
</dbReference>
<dbReference type="Proteomes" id="UP000324222">
    <property type="component" value="Unassembled WGS sequence"/>
</dbReference>
<evidence type="ECO:0000313" key="3">
    <source>
        <dbReference type="Proteomes" id="UP000324222"/>
    </source>
</evidence>
<sequence length="104" mass="11776">MGPPCSQNPNITSIRRARCKRRWQRPVKCTCYLFFFPFHPVVRKSYTCGSHDNHLGPDASSIFSVGATEGNYKDTVNGHTDTQLSMAPRMPGTSGERLMQAERW</sequence>
<name>A0A5B7G6I2_PORTR</name>
<protein>
    <submittedName>
        <fullName evidence="2">Uncharacterized protein</fullName>
    </submittedName>
</protein>
<gene>
    <name evidence="2" type="ORF">E2C01_047054</name>
</gene>